<evidence type="ECO:0000313" key="1">
    <source>
        <dbReference type="EMBL" id="EDM08795.1"/>
    </source>
</evidence>
<accession>A6IWS7</accession>
<gene>
    <name evidence="1" type="ORF">rCG_43354</name>
</gene>
<organism evidence="1 2">
    <name type="scientific">Rattus norvegicus</name>
    <name type="common">Rat</name>
    <dbReference type="NCBI Taxonomy" id="10116"/>
    <lineage>
        <taxon>Eukaryota</taxon>
        <taxon>Metazoa</taxon>
        <taxon>Chordata</taxon>
        <taxon>Craniata</taxon>
        <taxon>Vertebrata</taxon>
        <taxon>Euteleostomi</taxon>
        <taxon>Mammalia</taxon>
        <taxon>Eutheria</taxon>
        <taxon>Euarchontoglires</taxon>
        <taxon>Glires</taxon>
        <taxon>Rodentia</taxon>
        <taxon>Myomorpha</taxon>
        <taxon>Muroidea</taxon>
        <taxon>Muridae</taxon>
        <taxon>Murinae</taxon>
        <taxon>Rattus</taxon>
    </lineage>
</organism>
<dbReference type="AlphaFoldDB" id="A6IWS7"/>
<name>A6IWS7_RAT</name>
<evidence type="ECO:0000313" key="2">
    <source>
        <dbReference type="Proteomes" id="UP000234681"/>
    </source>
</evidence>
<dbReference type="EMBL" id="CH473970">
    <property type="protein sequence ID" value="EDM08795.1"/>
    <property type="molecule type" value="Genomic_DNA"/>
</dbReference>
<proteinExistence type="predicted"/>
<sequence length="69" mass="7707">MTHQQMTPCATATAPWKYPQCFCLDFKDGLGLTVVISAVGKNSSRSMDWLWGNPSGFHCSKPQLQCHVY</sequence>
<dbReference type="Proteomes" id="UP000234681">
    <property type="component" value="Chromosome 16"/>
</dbReference>
<reference evidence="1 2" key="1">
    <citation type="submission" date="2005-09" db="EMBL/GenBank/DDBJ databases">
        <authorList>
            <person name="Mural R.J."/>
            <person name="Li P.W."/>
            <person name="Adams M.D."/>
            <person name="Amanatides P.G."/>
            <person name="Baden-Tillson H."/>
            <person name="Barnstead M."/>
            <person name="Chin S.H."/>
            <person name="Dew I."/>
            <person name="Evans C.A."/>
            <person name="Ferriera S."/>
            <person name="Flanigan M."/>
            <person name="Fosler C."/>
            <person name="Glodek A."/>
            <person name="Gu Z."/>
            <person name="Holt R.A."/>
            <person name="Jennings D."/>
            <person name="Kraft C.L."/>
            <person name="Lu F."/>
            <person name="Nguyen T."/>
            <person name="Nusskern D.R."/>
            <person name="Pfannkoch C.M."/>
            <person name="Sitter C."/>
            <person name="Sutton G.G."/>
            <person name="Venter J.C."/>
            <person name="Wang Z."/>
            <person name="Woodage T."/>
            <person name="Zheng X.H."/>
            <person name="Zhong F."/>
        </authorList>
    </citation>
    <scope>NUCLEOTIDE SEQUENCE [LARGE SCALE GENOMIC DNA]</scope>
    <source>
        <strain>BN</strain>
        <strain evidence="2">Sprague-Dawley</strain>
    </source>
</reference>
<protein>
    <submittedName>
        <fullName evidence="1">RCG43354</fullName>
    </submittedName>
</protein>